<dbReference type="Proteomes" id="UP000191897">
    <property type="component" value="Unassembled WGS sequence"/>
</dbReference>
<organism evidence="1 2">
    <name type="scientific">Agrobacterium tumefaciens str. Kerr 14</name>
    <dbReference type="NCBI Taxonomy" id="1183424"/>
    <lineage>
        <taxon>Bacteria</taxon>
        <taxon>Pseudomonadati</taxon>
        <taxon>Pseudomonadota</taxon>
        <taxon>Alphaproteobacteria</taxon>
        <taxon>Hyphomicrobiales</taxon>
        <taxon>Rhizobiaceae</taxon>
        <taxon>Rhizobium/Agrobacterium group</taxon>
        <taxon>Agrobacterium</taxon>
        <taxon>Agrobacterium tumefaciens complex</taxon>
    </lineage>
</organism>
<evidence type="ECO:0000313" key="2">
    <source>
        <dbReference type="Proteomes" id="UP000191897"/>
    </source>
</evidence>
<name>A0A1S7RD04_AGRTU</name>
<evidence type="ECO:0000313" key="1">
    <source>
        <dbReference type="EMBL" id="CUX50629.1"/>
    </source>
</evidence>
<gene>
    <name evidence="1" type="ORF">AGR4C_Lc130080</name>
</gene>
<protein>
    <submittedName>
        <fullName evidence="1">Uncharacterized protein</fullName>
    </submittedName>
</protein>
<proteinExistence type="predicted"/>
<accession>A0A1S7RD04</accession>
<reference evidence="1 2" key="1">
    <citation type="submission" date="2016-01" db="EMBL/GenBank/DDBJ databases">
        <authorList>
            <person name="Oliw E.H."/>
        </authorList>
    </citation>
    <scope>NUCLEOTIDE SEQUENCE [LARGE SCALE GENOMIC DNA]</scope>
    <source>
        <strain evidence="1 2">Kerr 14</strain>
    </source>
</reference>
<dbReference type="EMBL" id="FBWC01000023">
    <property type="protein sequence ID" value="CUX50629.1"/>
    <property type="molecule type" value="Genomic_DNA"/>
</dbReference>
<dbReference type="AlphaFoldDB" id="A0A1S7RD04"/>
<sequence>MLSTGQDPRVKPEDDVEYVQSDVIPRLRTTEANQSPGIFDDEYCHAQNAYLRCNLVPVKRAEKWYLQIIETDVPPPTSFR</sequence>